<dbReference type="OrthoDB" id="3508321at2"/>
<dbReference type="PANTHER" id="PTHR43297">
    <property type="entry name" value="OLIGOPEPTIDE TRANSPORT ATP-BINDING PROTEIN APPD"/>
    <property type="match status" value="1"/>
</dbReference>
<organism evidence="9 10">
    <name type="scientific">Stackebrandtia nassauensis (strain DSM 44728 / CIP 108903 / NRRL B-16338 / NBRC 102104 / LLR-40K-21)</name>
    <dbReference type="NCBI Taxonomy" id="446470"/>
    <lineage>
        <taxon>Bacteria</taxon>
        <taxon>Bacillati</taxon>
        <taxon>Actinomycetota</taxon>
        <taxon>Actinomycetes</taxon>
        <taxon>Glycomycetales</taxon>
        <taxon>Glycomycetaceae</taxon>
        <taxon>Stackebrandtia</taxon>
    </lineage>
</organism>
<dbReference type="CDD" id="cd03257">
    <property type="entry name" value="ABC_NikE_OppD_transporters"/>
    <property type="match status" value="1"/>
</dbReference>
<keyword evidence="4" id="KW-1003">Cell membrane</keyword>
<evidence type="ECO:0000256" key="7">
    <source>
        <dbReference type="ARBA" id="ARBA00023136"/>
    </source>
</evidence>
<dbReference type="InterPro" id="IPR017871">
    <property type="entry name" value="ABC_transporter-like_CS"/>
</dbReference>
<dbReference type="Pfam" id="PF08352">
    <property type="entry name" value="oligo_HPY"/>
    <property type="match status" value="1"/>
</dbReference>
<feature type="domain" description="ABC transporter" evidence="8">
    <location>
        <begin position="4"/>
        <end position="248"/>
    </location>
</feature>
<evidence type="ECO:0000256" key="4">
    <source>
        <dbReference type="ARBA" id="ARBA00022475"/>
    </source>
</evidence>
<evidence type="ECO:0000313" key="9">
    <source>
        <dbReference type="EMBL" id="ADD42869.1"/>
    </source>
</evidence>
<keyword evidence="6" id="KW-0067">ATP-binding</keyword>
<comment type="similarity">
    <text evidence="2">Belongs to the ABC transporter superfamily.</text>
</comment>
<keyword evidence="3" id="KW-0813">Transport</keyword>
<evidence type="ECO:0000256" key="2">
    <source>
        <dbReference type="ARBA" id="ARBA00005417"/>
    </source>
</evidence>
<protein>
    <submittedName>
        <fullName evidence="9">Oligopeptide/dipeptide ABC transporter, ATPase subunit</fullName>
    </submittedName>
</protein>
<dbReference type="RefSeq" id="WP_013018440.1">
    <property type="nucleotide sequence ID" value="NC_013947.1"/>
</dbReference>
<dbReference type="AlphaFoldDB" id="D3QBI7"/>
<dbReference type="HOGENOM" id="CLU_000604_1_23_11"/>
<dbReference type="InterPro" id="IPR027417">
    <property type="entry name" value="P-loop_NTPase"/>
</dbReference>
<dbReference type="GO" id="GO:0005524">
    <property type="term" value="F:ATP binding"/>
    <property type="evidence" value="ECO:0007669"/>
    <property type="project" value="UniProtKB-KW"/>
</dbReference>
<dbReference type="InterPro" id="IPR003439">
    <property type="entry name" value="ABC_transporter-like_ATP-bd"/>
</dbReference>
<dbReference type="GO" id="GO:0015833">
    <property type="term" value="P:peptide transport"/>
    <property type="evidence" value="ECO:0007669"/>
    <property type="project" value="InterPro"/>
</dbReference>
<dbReference type="KEGG" id="sna:Snas_3199"/>
<dbReference type="SMART" id="SM00382">
    <property type="entry name" value="AAA"/>
    <property type="match status" value="1"/>
</dbReference>
<dbReference type="PROSITE" id="PS50893">
    <property type="entry name" value="ABC_TRANSPORTER_2"/>
    <property type="match status" value="1"/>
</dbReference>
<evidence type="ECO:0000256" key="5">
    <source>
        <dbReference type="ARBA" id="ARBA00022741"/>
    </source>
</evidence>
<dbReference type="NCBIfam" id="TIGR01727">
    <property type="entry name" value="oligo_HPY"/>
    <property type="match status" value="1"/>
</dbReference>
<keyword evidence="5" id="KW-0547">Nucleotide-binding</keyword>
<evidence type="ECO:0000256" key="1">
    <source>
        <dbReference type="ARBA" id="ARBA00004202"/>
    </source>
</evidence>
<evidence type="ECO:0000313" key="10">
    <source>
        <dbReference type="Proteomes" id="UP000000844"/>
    </source>
</evidence>
<dbReference type="InterPro" id="IPR050388">
    <property type="entry name" value="ABC_Ni/Peptide_Import"/>
</dbReference>
<dbReference type="Pfam" id="PF00005">
    <property type="entry name" value="ABC_tran"/>
    <property type="match status" value="1"/>
</dbReference>
<dbReference type="PANTHER" id="PTHR43297:SF2">
    <property type="entry name" value="DIPEPTIDE TRANSPORT ATP-BINDING PROTEIN DPPD"/>
    <property type="match status" value="1"/>
</dbReference>
<dbReference type="SUPFAM" id="SSF52540">
    <property type="entry name" value="P-loop containing nucleoside triphosphate hydrolases"/>
    <property type="match status" value="1"/>
</dbReference>
<dbReference type="InterPro" id="IPR013563">
    <property type="entry name" value="Oligopep_ABC_C"/>
</dbReference>
<dbReference type="GO" id="GO:0016887">
    <property type="term" value="F:ATP hydrolysis activity"/>
    <property type="evidence" value="ECO:0007669"/>
    <property type="project" value="InterPro"/>
</dbReference>
<keyword evidence="10" id="KW-1185">Reference proteome</keyword>
<keyword evidence="7" id="KW-0472">Membrane</keyword>
<dbReference type="STRING" id="446470.Snas_3199"/>
<dbReference type="InterPro" id="IPR003593">
    <property type="entry name" value="AAA+_ATPase"/>
</dbReference>
<dbReference type="PROSITE" id="PS00211">
    <property type="entry name" value="ABC_TRANSPORTER_1"/>
    <property type="match status" value="1"/>
</dbReference>
<evidence type="ECO:0000259" key="8">
    <source>
        <dbReference type="PROSITE" id="PS50893"/>
    </source>
</evidence>
<dbReference type="Proteomes" id="UP000000844">
    <property type="component" value="Chromosome"/>
</dbReference>
<evidence type="ECO:0000256" key="6">
    <source>
        <dbReference type="ARBA" id="ARBA00022840"/>
    </source>
</evidence>
<reference evidence="9 10" key="1">
    <citation type="journal article" date="2009" name="Stand. Genomic Sci.">
        <title>Complete genome sequence of Stackebrandtia nassauensis type strain (LLR-40K-21).</title>
        <authorList>
            <person name="Munk C."/>
            <person name="Lapidus A."/>
            <person name="Copeland A."/>
            <person name="Jando M."/>
            <person name="Mayilraj S."/>
            <person name="Glavina Del Rio T."/>
            <person name="Nolan M."/>
            <person name="Chen F."/>
            <person name="Lucas S."/>
            <person name="Tice H."/>
            <person name="Cheng J.F."/>
            <person name="Han C."/>
            <person name="Detter J.C."/>
            <person name="Bruce D."/>
            <person name="Goodwin L."/>
            <person name="Chain P."/>
            <person name="Pitluck S."/>
            <person name="Goker M."/>
            <person name="Ovchinikova G."/>
            <person name="Pati A."/>
            <person name="Ivanova N."/>
            <person name="Mavromatis K."/>
            <person name="Chen A."/>
            <person name="Palaniappan K."/>
            <person name="Land M."/>
            <person name="Hauser L."/>
            <person name="Chang Y.J."/>
            <person name="Jeffries C.D."/>
            <person name="Bristow J."/>
            <person name="Eisen J.A."/>
            <person name="Markowitz V."/>
            <person name="Hugenholtz P."/>
            <person name="Kyrpides N.C."/>
            <person name="Klenk H.P."/>
        </authorList>
    </citation>
    <scope>NUCLEOTIDE SEQUENCE [LARGE SCALE GENOMIC DNA]</scope>
    <source>
        <strain evidence="10">DSM 44728 / CIP 108903 / NRRL B-16338 / NBRC 102104 / LLR-40K-21</strain>
    </source>
</reference>
<dbReference type="Gene3D" id="3.40.50.300">
    <property type="entry name" value="P-loop containing nucleotide triphosphate hydrolases"/>
    <property type="match status" value="1"/>
</dbReference>
<dbReference type="EMBL" id="CP001778">
    <property type="protein sequence ID" value="ADD42869.1"/>
    <property type="molecule type" value="Genomic_DNA"/>
</dbReference>
<evidence type="ECO:0000256" key="3">
    <source>
        <dbReference type="ARBA" id="ARBA00022448"/>
    </source>
</evidence>
<comment type="subcellular location">
    <subcellularLocation>
        <location evidence="1">Cell membrane</location>
        <topology evidence="1">Peripheral membrane protein</topology>
    </subcellularLocation>
</comment>
<dbReference type="FunFam" id="3.40.50.300:FF:000016">
    <property type="entry name" value="Oligopeptide ABC transporter ATP-binding component"/>
    <property type="match status" value="1"/>
</dbReference>
<sequence length="319" mass="33115">MPGLVFEDVHVTYPGGVRAVRGVSLEVASGRRVGVAGESGCGKSSVALAALRLLPASAEVSGRILIDDEDVAGMSWGRLRAVRWTGASIVFQGAMHALNPVRTVGHQIAEPLILHDKLSPKAAAGRVGGLLERVGLPGWRAGSFPHQLSGGQRQRVMIAMALACRPGLIIADEATTALDVMIEAQVLRLLDQIVADDRIALLMISHDVSVLSAWCDELAVMYAGRIVEHGPAKAVVQAPSHPYVRGLVGALSPVGDVGARLSPHGLAGRAPDPAGLPRGCAFRARCDVAVEECASLDVGLRSSGEGRVAACVHVGGESS</sequence>
<gene>
    <name evidence="9" type="ordered locus">Snas_3199</name>
</gene>
<dbReference type="eggNOG" id="COG0444">
    <property type="taxonomic scope" value="Bacteria"/>
</dbReference>
<accession>D3QBI7</accession>
<dbReference type="GO" id="GO:0005886">
    <property type="term" value="C:plasma membrane"/>
    <property type="evidence" value="ECO:0007669"/>
    <property type="project" value="UniProtKB-SubCell"/>
</dbReference>
<name>D3QBI7_STANL</name>
<proteinExistence type="inferred from homology"/>